<evidence type="ECO:0000313" key="13">
    <source>
        <dbReference type="Proteomes" id="UP001156601"/>
    </source>
</evidence>
<feature type="transmembrane region" description="Helical" evidence="11">
    <location>
        <begin position="211"/>
        <end position="235"/>
    </location>
</feature>
<feature type="compositionally biased region" description="Basic and acidic residues" evidence="10">
    <location>
        <begin position="1"/>
        <end position="13"/>
    </location>
</feature>
<sequence>MNNGRDINEDASSKAEVSTNQSDRLGDAPIRPLFLSMSMPIIFGLLVGGLYNVVDAFFVTRALGANAIGGISIVFPLQMIIIAIASLIGTGTASVVARKLGEKHLISAEKAAGCAIAIALFLGLLLSASGIIFTQNILSAMGVTTALMPYSLDYLQPILLAAPITLLSSALGDIVRAEGKMHIVMFSMLLSSIANIILDPIAIYVLEWGVYGVALATVFAQMLSFMLMFFIFFTNKTEVKIRIRYVKIKWQTAKEIVALGAPVFINYFGVSAVIGLVNFSIANAALPESDYMISAYGLLGRIFMFLFFPLLGMMIAYQTICSYNFGAKHYDRVKAISVLSVKVSTLYCLICTLAMTLFPHFILKIFTNDEMLINQGVIIAQYIFIGFVVAGAANIWGIYFQAIGKAAPALFLSSIRVYFLQLPLLLVLPLFVSIHYIWLIFPIADLITVIVSFLVIKVAYKQLDEWIKGATLSSDEY</sequence>
<feature type="transmembrane region" description="Helical" evidence="11">
    <location>
        <begin position="183"/>
        <end position="205"/>
    </location>
</feature>
<dbReference type="InterPro" id="IPR002528">
    <property type="entry name" value="MATE_fam"/>
</dbReference>
<dbReference type="PIRSF" id="PIRSF006603">
    <property type="entry name" value="DinF"/>
    <property type="match status" value="1"/>
</dbReference>
<dbReference type="GO" id="GO:0015297">
    <property type="term" value="F:antiporter activity"/>
    <property type="evidence" value="ECO:0007669"/>
    <property type="project" value="InterPro"/>
</dbReference>
<comment type="caution">
    <text evidence="12">The sequence shown here is derived from an EMBL/GenBank/DDBJ whole genome shotgun (WGS) entry which is preliminary data.</text>
</comment>
<dbReference type="RefSeq" id="WP_284216856.1">
    <property type="nucleotide sequence ID" value="NZ_BSOT01000005.1"/>
</dbReference>
<reference evidence="12" key="1">
    <citation type="journal article" date="2014" name="Int. J. Syst. Evol. Microbiol.">
        <title>Complete genome sequence of Corynebacterium casei LMG S-19264T (=DSM 44701T), isolated from a smear-ripened cheese.</title>
        <authorList>
            <consortium name="US DOE Joint Genome Institute (JGI-PGF)"/>
            <person name="Walter F."/>
            <person name="Albersmeier A."/>
            <person name="Kalinowski J."/>
            <person name="Ruckert C."/>
        </authorList>
    </citation>
    <scope>NUCLEOTIDE SEQUENCE</scope>
    <source>
        <strain evidence="12">NBRC 110023</strain>
    </source>
</reference>
<dbReference type="AlphaFoldDB" id="A0AA37WI59"/>
<feature type="region of interest" description="Disordered" evidence="10">
    <location>
        <begin position="1"/>
        <end position="23"/>
    </location>
</feature>
<dbReference type="GO" id="GO:0005886">
    <property type="term" value="C:plasma membrane"/>
    <property type="evidence" value="ECO:0007669"/>
    <property type="project" value="UniProtKB-SubCell"/>
</dbReference>
<keyword evidence="6 11" id="KW-0812">Transmembrane</keyword>
<keyword evidence="5" id="KW-1003">Cell membrane</keyword>
<keyword evidence="9" id="KW-0046">Antibiotic resistance</keyword>
<feature type="transmembrane region" description="Helical" evidence="11">
    <location>
        <begin position="66"/>
        <end position="90"/>
    </location>
</feature>
<dbReference type="PANTHER" id="PTHR43823">
    <property type="entry name" value="SPORULATION PROTEIN YKVU"/>
    <property type="match status" value="1"/>
</dbReference>
<dbReference type="GO" id="GO:0046677">
    <property type="term" value="P:response to antibiotic"/>
    <property type="evidence" value="ECO:0007669"/>
    <property type="project" value="UniProtKB-KW"/>
</dbReference>
<organism evidence="12 13">
    <name type="scientific">Agaribacter marinus</name>
    <dbReference type="NCBI Taxonomy" id="1431249"/>
    <lineage>
        <taxon>Bacteria</taxon>
        <taxon>Pseudomonadati</taxon>
        <taxon>Pseudomonadota</taxon>
        <taxon>Gammaproteobacteria</taxon>
        <taxon>Alteromonadales</taxon>
        <taxon>Alteromonadaceae</taxon>
        <taxon>Agaribacter</taxon>
    </lineage>
</organism>
<feature type="transmembrane region" description="Helical" evidence="11">
    <location>
        <begin position="111"/>
        <end position="134"/>
    </location>
</feature>
<feature type="transmembrane region" description="Helical" evidence="11">
    <location>
        <begin position="256"/>
        <end position="282"/>
    </location>
</feature>
<keyword evidence="13" id="KW-1185">Reference proteome</keyword>
<evidence type="ECO:0000313" key="12">
    <source>
        <dbReference type="EMBL" id="GLR70562.1"/>
    </source>
</evidence>
<evidence type="ECO:0000256" key="2">
    <source>
        <dbReference type="ARBA" id="ARBA00008417"/>
    </source>
</evidence>
<keyword evidence="7 11" id="KW-1133">Transmembrane helix</keyword>
<dbReference type="Pfam" id="PF01554">
    <property type="entry name" value="MatE"/>
    <property type="match status" value="2"/>
</dbReference>
<dbReference type="PANTHER" id="PTHR43823:SF3">
    <property type="entry name" value="MULTIDRUG EXPORT PROTEIN MEPA"/>
    <property type="match status" value="1"/>
</dbReference>
<evidence type="ECO:0000256" key="4">
    <source>
        <dbReference type="ARBA" id="ARBA00022448"/>
    </source>
</evidence>
<evidence type="ECO:0000256" key="6">
    <source>
        <dbReference type="ARBA" id="ARBA00022692"/>
    </source>
</evidence>
<name>A0AA37WI59_9ALTE</name>
<feature type="transmembrane region" description="Helical" evidence="11">
    <location>
        <begin position="346"/>
        <end position="366"/>
    </location>
</feature>
<reference evidence="12" key="2">
    <citation type="submission" date="2023-01" db="EMBL/GenBank/DDBJ databases">
        <title>Draft genome sequence of Agaribacter marinus strain NBRC 110023.</title>
        <authorList>
            <person name="Sun Q."/>
            <person name="Mori K."/>
        </authorList>
    </citation>
    <scope>NUCLEOTIDE SEQUENCE</scope>
    <source>
        <strain evidence="12">NBRC 110023</strain>
    </source>
</reference>
<gene>
    <name evidence="12" type="ORF">GCM10007852_14700</name>
</gene>
<accession>A0AA37WI59</accession>
<evidence type="ECO:0000256" key="3">
    <source>
        <dbReference type="ARBA" id="ARBA00022106"/>
    </source>
</evidence>
<dbReference type="CDD" id="cd13143">
    <property type="entry name" value="MATE_MepA_like"/>
    <property type="match status" value="1"/>
</dbReference>
<dbReference type="Proteomes" id="UP001156601">
    <property type="component" value="Unassembled WGS sequence"/>
</dbReference>
<dbReference type="InterPro" id="IPR048279">
    <property type="entry name" value="MdtK-like"/>
</dbReference>
<dbReference type="EMBL" id="BSOT01000005">
    <property type="protein sequence ID" value="GLR70562.1"/>
    <property type="molecule type" value="Genomic_DNA"/>
</dbReference>
<keyword evidence="8 11" id="KW-0472">Membrane</keyword>
<feature type="transmembrane region" description="Helical" evidence="11">
    <location>
        <begin position="302"/>
        <end position="325"/>
    </location>
</feature>
<evidence type="ECO:0000256" key="9">
    <source>
        <dbReference type="ARBA" id="ARBA00023251"/>
    </source>
</evidence>
<evidence type="ECO:0000256" key="7">
    <source>
        <dbReference type="ARBA" id="ARBA00022989"/>
    </source>
</evidence>
<comment type="similarity">
    <text evidence="2">Belongs to the multi antimicrobial extrusion (MATE) (TC 2.A.66.1) family. MepA subfamily.</text>
</comment>
<evidence type="ECO:0000256" key="10">
    <source>
        <dbReference type="SAM" id="MobiDB-lite"/>
    </source>
</evidence>
<feature type="transmembrane region" description="Helical" evidence="11">
    <location>
        <begin position="378"/>
        <end position="397"/>
    </location>
</feature>
<feature type="transmembrane region" description="Helical" evidence="11">
    <location>
        <begin position="154"/>
        <end position="171"/>
    </location>
</feature>
<evidence type="ECO:0000256" key="1">
    <source>
        <dbReference type="ARBA" id="ARBA00004429"/>
    </source>
</evidence>
<dbReference type="InterPro" id="IPR045070">
    <property type="entry name" value="MATE_MepA-like"/>
</dbReference>
<feature type="transmembrane region" description="Helical" evidence="11">
    <location>
        <begin position="33"/>
        <end position="54"/>
    </location>
</feature>
<comment type="subcellular location">
    <subcellularLocation>
        <location evidence="1">Cell inner membrane</location>
        <topology evidence="1">Multi-pass membrane protein</topology>
    </subcellularLocation>
</comment>
<evidence type="ECO:0000256" key="5">
    <source>
        <dbReference type="ARBA" id="ARBA00022475"/>
    </source>
</evidence>
<dbReference type="InterPro" id="IPR051327">
    <property type="entry name" value="MATE_MepA_subfamily"/>
</dbReference>
<feature type="transmembrane region" description="Helical" evidence="11">
    <location>
        <begin position="437"/>
        <end position="460"/>
    </location>
</feature>
<feature type="transmembrane region" description="Helical" evidence="11">
    <location>
        <begin position="409"/>
        <end position="431"/>
    </location>
</feature>
<evidence type="ECO:0000256" key="8">
    <source>
        <dbReference type="ARBA" id="ARBA00023136"/>
    </source>
</evidence>
<evidence type="ECO:0000256" key="11">
    <source>
        <dbReference type="SAM" id="Phobius"/>
    </source>
</evidence>
<dbReference type="NCBIfam" id="TIGR00797">
    <property type="entry name" value="matE"/>
    <property type="match status" value="1"/>
</dbReference>
<dbReference type="GO" id="GO:0042910">
    <property type="term" value="F:xenobiotic transmembrane transporter activity"/>
    <property type="evidence" value="ECO:0007669"/>
    <property type="project" value="InterPro"/>
</dbReference>
<protein>
    <recommendedName>
        <fullName evidence="3">Multidrug export protein MepA</fullName>
    </recommendedName>
</protein>
<proteinExistence type="inferred from homology"/>
<keyword evidence="4" id="KW-0813">Transport</keyword>